<dbReference type="EMBL" id="CP030750">
    <property type="protein sequence ID" value="AXA26928.1"/>
    <property type="molecule type" value="Genomic_DNA"/>
</dbReference>
<protein>
    <submittedName>
        <fullName evidence="1">Uncharacterized protein</fullName>
    </submittedName>
</protein>
<evidence type="ECO:0000313" key="2">
    <source>
        <dbReference type="Proteomes" id="UP000251617"/>
    </source>
</evidence>
<sequence length="67" mass="7854">MRERGGRHHQPKCHKPTTVQILSSSIFIRSPRAGIMPSLFRTPMIRPHNREHLCRRYASAHIHCRTT</sequence>
<evidence type="ECO:0000313" key="1">
    <source>
        <dbReference type="EMBL" id="AXA26928.1"/>
    </source>
</evidence>
<organism evidence="1 2">
    <name type="scientific">Pseudomonas putida</name>
    <name type="common">Arthrobacter siderocapsulatus</name>
    <dbReference type="NCBI Taxonomy" id="303"/>
    <lineage>
        <taxon>Bacteria</taxon>
        <taxon>Pseudomonadati</taxon>
        <taxon>Pseudomonadota</taxon>
        <taxon>Gammaproteobacteria</taxon>
        <taxon>Pseudomonadales</taxon>
        <taxon>Pseudomonadaceae</taxon>
        <taxon>Pseudomonas</taxon>
    </lineage>
</organism>
<name>A0AAD0L9T6_PSEPU</name>
<dbReference type="Proteomes" id="UP000251617">
    <property type="component" value="Chromosome"/>
</dbReference>
<proteinExistence type="predicted"/>
<accession>A0AAD0L9T6</accession>
<gene>
    <name evidence="1" type="ORF">C1S65_23485</name>
</gene>
<dbReference type="AlphaFoldDB" id="A0AAD0L9T6"/>
<reference evidence="1 2" key="1">
    <citation type="submission" date="2018-06" db="EMBL/GenBank/DDBJ databases">
        <title>The genome of Pseudomonas putida NX-1, a lignin degrader.</title>
        <authorList>
            <person name="Xu Z."/>
        </authorList>
    </citation>
    <scope>NUCLEOTIDE SEQUENCE [LARGE SCALE GENOMIC DNA]</scope>
    <source>
        <strain evidence="1 2">NX-1</strain>
    </source>
</reference>